<dbReference type="NCBIfam" id="TIGR00278">
    <property type="entry name" value="membrane protein insertion efficiency factor YidD"/>
    <property type="match status" value="1"/>
</dbReference>
<comment type="subcellular location">
    <subcellularLocation>
        <location evidence="1">Cell membrane</location>
        <topology evidence="1">Peripheral membrane protein</topology>
        <orientation evidence="1">Cytoplasmic side</orientation>
    </subcellularLocation>
</comment>
<organism evidence="2 3">
    <name type="scientific">Candidatus Magasanikbacteria bacterium GW2011_GWA2_42_32</name>
    <dbReference type="NCBI Taxonomy" id="1619039"/>
    <lineage>
        <taxon>Bacteria</taxon>
        <taxon>Candidatus Magasanikiibacteriota</taxon>
    </lineage>
</organism>
<proteinExistence type="inferred from homology"/>
<comment type="function">
    <text evidence="1">Could be involved in insertion of integral membrane proteins into the membrane.</text>
</comment>
<evidence type="ECO:0000256" key="1">
    <source>
        <dbReference type="HAMAP-Rule" id="MF_00386"/>
    </source>
</evidence>
<dbReference type="GO" id="GO:0005886">
    <property type="term" value="C:plasma membrane"/>
    <property type="evidence" value="ECO:0007669"/>
    <property type="project" value="UniProtKB-SubCell"/>
</dbReference>
<reference evidence="2 3" key="1">
    <citation type="journal article" date="2015" name="Nature">
        <title>rRNA introns, odd ribosomes, and small enigmatic genomes across a large radiation of phyla.</title>
        <authorList>
            <person name="Brown C.T."/>
            <person name="Hug L.A."/>
            <person name="Thomas B.C."/>
            <person name="Sharon I."/>
            <person name="Castelle C.J."/>
            <person name="Singh A."/>
            <person name="Wilkins M.J."/>
            <person name="Williams K.H."/>
            <person name="Banfield J.F."/>
        </authorList>
    </citation>
    <scope>NUCLEOTIDE SEQUENCE [LARGE SCALE GENOMIC DNA]</scope>
</reference>
<dbReference type="HAMAP" id="MF_00386">
    <property type="entry name" value="UPF0161_YidD"/>
    <property type="match status" value="1"/>
</dbReference>
<gene>
    <name evidence="2" type="ORF">UV20_C0003G0018</name>
</gene>
<name>A0A0G1D4X1_9BACT</name>
<dbReference type="InterPro" id="IPR002696">
    <property type="entry name" value="Membr_insert_effic_factor_YidD"/>
</dbReference>
<comment type="similarity">
    <text evidence="1">Belongs to the UPF0161 family.</text>
</comment>
<accession>A0A0G1D4X1</accession>
<sequence>MIGEALHNAVMLPRFAILKLIRFYQKNFSPDHSKFSALHPYGFCRFNPTCSEYGYQAIEKYGLVRGVVKATWRIIRCHPWSRGGFDPVK</sequence>
<keyword evidence="1" id="KW-1003">Cell membrane</keyword>
<evidence type="ECO:0000313" key="3">
    <source>
        <dbReference type="Proteomes" id="UP000034837"/>
    </source>
</evidence>
<dbReference type="PANTHER" id="PTHR33383">
    <property type="entry name" value="MEMBRANE PROTEIN INSERTION EFFICIENCY FACTOR-RELATED"/>
    <property type="match status" value="1"/>
</dbReference>
<dbReference type="PANTHER" id="PTHR33383:SF1">
    <property type="entry name" value="MEMBRANE PROTEIN INSERTION EFFICIENCY FACTOR-RELATED"/>
    <property type="match status" value="1"/>
</dbReference>
<keyword evidence="1" id="KW-0472">Membrane</keyword>
<dbReference type="Proteomes" id="UP000034837">
    <property type="component" value="Unassembled WGS sequence"/>
</dbReference>
<evidence type="ECO:0000313" key="2">
    <source>
        <dbReference type="EMBL" id="KKS57078.1"/>
    </source>
</evidence>
<dbReference type="SMART" id="SM01234">
    <property type="entry name" value="Haemolytic"/>
    <property type="match status" value="1"/>
</dbReference>
<dbReference type="AlphaFoldDB" id="A0A0G1D4X1"/>
<dbReference type="Pfam" id="PF01809">
    <property type="entry name" value="YidD"/>
    <property type="match status" value="1"/>
</dbReference>
<dbReference type="EMBL" id="LCDO01000003">
    <property type="protein sequence ID" value="KKS57078.1"/>
    <property type="molecule type" value="Genomic_DNA"/>
</dbReference>
<comment type="caution">
    <text evidence="2">The sequence shown here is derived from an EMBL/GenBank/DDBJ whole genome shotgun (WGS) entry which is preliminary data.</text>
</comment>
<protein>
    <recommendedName>
        <fullName evidence="1">Putative membrane protein insertion efficiency factor</fullName>
    </recommendedName>
</protein>